<evidence type="ECO:0000259" key="2">
    <source>
        <dbReference type="Pfam" id="PF25318"/>
    </source>
</evidence>
<feature type="region of interest" description="Disordered" evidence="1">
    <location>
        <begin position="33"/>
        <end position="111"/>
    </location>
</feature>
<dbReference type="Pfam" id="PF25318">
    <property type="entry name" value="WHD_GDS1"/>
    <property type="match status" value="1"/>
</dbReference>
<evidence type="ECO:0000256" key="1">
    <source>
        <dbReference type="SAM" id="MobiDB-lite"/>
    </source>
</evidence>
<feature type="compositionally biased region" description="Polar residues" evidence="1">
    <location>
        <begin position="58"/>
        <end position="75"/>
    </location>
</feature>
<evidence type="ECO:0000313" key="3">
    <source>
        <dbReference type="EMBL" id="CAK7265326.1"/>
    </source>
</evidence>
<feature type="compositionally biased region" description="Polar residues" evidence="1">
    <location>
        <begin position="41"/>
        <end position="50"/>
    </location>
</feature>
<keyword evidence="4" id="KW-1185">Reference proteome</keyword>
<feature type="region of interest" description="Disordered" evidence="1">
    <location>
        <begin position="200"/>
        <end position="249"/>
    </location>
</feature>
<comment type="caution">
    <text evidence="3">The sequence shown here is derived from an EMBL/GenBank/DDBJ whole genome shotgun (WGS) entry which is preliminary data.</text>
</comment>
<evidence type="ECO:0000313" key="4">
    <source>
        <dbReference type="Proteomes" id="UP001642502"/>
    </source>
</evidence>
<feature type="compositionally biased region" description="Low complexity" evidence="1">
    <location>
        <begin position="200"/>
        <end position="212"/>
    </location>
</feature>
<dbReference type="Proteomes" id="UP001642502">
    <property type="component" value="Unassembled WGS sequence"/>
</dbReference>
<gene>
    <name evidence="3" type="ORF">SEPCBS119000_001455</name>
</gene>
<protein>
    <recommendedName>
        <fullName evidence="2">GDS1 winged helix domain-containing protein</fullName>
    </recommendedName>
</protein>
<feature type="domain" description="GDS1 winged helix" evidence="2">
    <location>
        <begin position="156"/>
        <end position="202"/>
    </location>
</feature>
<name>A0ABP0DAR1_9PEZI</name>
<dbReference type="EMBL" id="CAWUON010000011">
    <property type="protein sequence ID" value="CAK7265326.1"/>
    <property type="molecule type" value="Genomic_DNA"/>
</dbReference>
<dbReference type="InterPro" id="IPR057511">
    <property type="entry name" value="WH_GDS1"/>
</dbReference>
<sequence>MPYNTRRKSLSLSSLGIHVPVTHAARDAARAAAANAITATKGSASSTDSASPDVAGSTAEQRQLTPPSDSTTSMAPPSFASPKRASSAADGPSSFQHSAKRTKRSHSNSEPISTALVTAVSKSSAAANSTAVATPPQSPKRQVSVEMDDVDEVEIDMEEINDDIVEAVIQQLKSTGNRPHLNKEFSAILMHKLKSVQHIATPPLSSATSASEATEEERRRELSPSPEVDLSSPEFDDLDDDFSIPGSPAASLPYRCPRYSRFSRHHYQHHHRASASYSSRSYRGGSPPLEKDEKEFTLTAEGLQKQKHAGKGSLISSAMIAAQAAPPSNSMYLDDANRDESLLFDSDTRQIDHFALMTSPVIRPMLPLGPKRDAEAENWAKLDSMVAGWDHCPESIELDELDCLLNEF</sequence>
<organism evidence="3 4">
    <name type="scientific">Sporothrix epigloea</name>
    <dbReference type="NCBI Taxonomy" id="1892477"/>
    <lineage>
        <taxon>Eukaryota</taxon>
        <taxon>Fungi</taxon>
        <taxon>Dikarya</taxon>
        <taxon>Ascomycota</taxon>
        <taxon>Pezizomycotina</taxon>
        <taxon>Sordariomycetes</taxon>
        <taxon>Sordariomycetidae</taxon>
        <taxon>Ophiostomatales</taxon>
        <taxon>Ophiostomataceae</taxon>
        <taxon>Sporothrix</taxon>
    </lineage>
</organism>
<proteinExistence type="predicted"/>
<accession>A0ABP0DAR1</accession>
<reference evidence="3 4" key="1">
    <citation type="submission" date="2024-01" db="EMBL/GenBank/DDBJ databases">
        <authorList>
            <person name="Allen C."/>
            <person name="Tagirdzhanova G."/>
        </authorList>
    </citation>
    <scope>NUCLEOTIDE SEQUENCE [LARGE SCALE GENOMIC DNA]</scope>
    <source>
        <strain evidence="3 4">CBS 119000</strain>
    </source>
</reference>